<evidence type="ECO:0000313" key="11">
    <source>
        <dbReference type="EMBL" id="SPX60610.1"/>
    </source>
</evidence>
<protein>
    <submittedName>
        <fullName evidence="10">Bestrophin, RFP-TM, chloride channel</fullName>
    </submittedName>
    <submittedName>
        <fullName evidence="11">Predicted membrane protein</fullName>
    </submittedName>
</protein>
<dbReference type="OrthoDB" id="445589at2"/>
<evidence type="ECO:0000256" key="4">
    <source>
        <dbReference type="ARBA" id="ARBA00022692"/>
    </source>
</evidence>
<keyword evidence="7 9" id="KW-0472">Membrane</keyword>
<evidence type="ECO:0000256" key="7">
    <source>
        <dbReference type="ARBA" id="ARBA00023136"/>
    </source>
</evidence>
<reference evidence="10 12" key="1">
    <citation type="submission" date="2015-11" db="EMBL/GenBank/DDBJ databases">
        <title>Genomic analysis of 38 Legionella species identifies large and diverse effector repertoires.</title>
        <authorList>
            <person name="Burstein D."/>
            <person name="Amaro F."/>
            <person name="Zusman T."/>
            <person name="Lifshitz Z."/>
            <person name="Cohen O."/>
            <person name="Gilbert J.A."/>
            <person name="Pupko T."/>
            <person name="Shuman H.A."/>
            <person name="Segal G."/>
        </authorList>
    </citation>
    <scope>NUCLEOTIDE SEQUENCE [LARGE SCALE GENOMIC DNA]</scope>
    <source>
        <strain evidence="10 12">WO-44C</strain>
    </source>
</reference>
<accession>A0A0W0TM87</accession>
<keyword evidence="4 9" id="KW-0812">Transmembrane</keyword>
<dbReference type="PANTHER" id="PTHR33281">
    <property type="entry name" value="UPF0187 PROTEIN YNEE"/>
    <property type="match status" value="1"/>
</dbReference>
<keyword evidence="5 9" id="KW-1133">Transmembrane helix</keyword>
<feature type="transmembrane region" description="Helical" evidence="9">
    <location>
        <begin position="224"/>
        <end position="256"/>
    </location>
</feature>
<keyword evidence="2" id="KW-0813">Transport</keyword>
<dbReference type="Proteomes" id="UP000054698">
    <property type="component" value="Unassembled WGS sequence"/>
</dbReference>
<evidence type="ECO:0000256" key="1">
    <source>
        <dbReference type="ARBA" id="ARBA00004651"/>
    </source>
</evidence>
<name>A0A0W0TM87_9GAMM</name>
<dbReference type="PANTHER" id="PTHR33281:SF19">
    <property type="entry name" value="VOLTAGE-DEPENDENT ANION CHANNEL-FORMING PROTEIN YNEE"/>
    <property type="match status" value="1"/>
</dbReference>
<evidence type="ECO:0000313" key="13">
    <source>
        <dbReference type="Proteomes" id="UP000251942"/>
    </source>
</evidence>
<comment type="subcellular location">
    <subcellularLocation>
        <location evidence="1">Cell membrane</location>
        <topology evidence="1">Multi-pass membrane protein</topology>
    </subcellularLocation>
</comment>
<dbReference type="EMBL" id="UASS01000011">
    <property type="protein sequence ID" value="SPX60610.1"/>
    <property type="molecule type" value="Genomic_DNA"/>
</dbReference>
<evidence type="ECO:0000256" key="9">
    <source>
        <dbReference type="SAM" id="Phobius"/>
    </source>
</evidence>
<keyword evidence="3" id="KW-1003">Cell membrane</keyword>
<evidence type="ECO:0000313" key="10">
    <source>
        <dbReference type="EMBL" id="KTC96719.1"/>
    </source>
</evidence>
<dbReference type="AlphaFoldDB" id="A0A0W0TM87"/>
<dbReference type="PATRIC" id="fig|453.4.peg.1791"/>
<feature type="transmembrane region" description="Helical" evidence="9">
    <location>
        <begin position="62"/>
        <end position="79"/>
    </location>
</feature>
<evidence type="ECO:0000256" key="6">
    <source>
        <dbReference type="ARBA" id="ARBA00023065"/>
    </source>
</evidence>
<dbReference type="Pfam" id="PF25539">
    <property type="entry name" value="Bestrophin_2"/>
    <property type="match status" value="1"/>
</dbReference>
<keyword evidence="12" id="KW-1185">Reference proteome</keyword>
<reference evidence="11 13" key="2">
    <citation type="submission" date="2018-06" db="EMBL/GenBank/DDBJ databases">
        <authorList>
            <consortium name="Pathogen Informatics"/>
            <person name="Doyle S."/>
        </authorList>
    </citation>
    <scope>NUCLEOTIDE SEQUENCE [LARGE SCALE GENOMIC DNA]</scope>
    <source>
        <strain evidence="11 13">NCTC12022</strain>
    </source>
</reference>
<dbReference type="EMBL" id="LNYB01000080">
    <property type="protein sequence ID" value="KTC96719.1"/>
    <property type="molecule type" value="Genomic_DNA"/>
</dbReference>
<evidence type="ECO:0000256" key="2">
    <source>
        <dbReference type="ARBA" id="ARBA00022448"/>
    </source>
</evidence>
<evidence type="ECO:0000313" key="12">
    <source>
        <dbReference type="Proteomes" id="UP000054698"/>
    </source>
</evidence>
<proteinExistence type="inferred from homology"/>
<dbReference type="Proteomes" id="UP000251942">
    <property type="component" value="Unassembled WGS sequence"/>
</dbReference>
<evidence type="ECO:0000256" key="5">
    <source>
        <dbReference type="ARBA" id="ARBA00022989"/>
    </source>
</evidence>
<dbReference type="InterPro" id="IPR044669">
    <property type="entry name" value="YneE/VCCN1/2-like"/>
</dbReference>
<dbReference type="GO" id="GO:0005254">
    <property type="term" value="F:chloride channel activity"/>
    <property type="evidence" value="ECO:0007669"/>
    <property type="project" value="InterPro"/>
</dbReference>
<dbReference type="GO" id="GO:0005886">
    <property type="term" value="C:plasma membrane"/>
    <property type="evidence" value="ECO:0007669"/>
    <property type="project" value="UniProtKB-SubCell"/>
</dbReference>
<dbReference type="STRING" id="453.Lfee_1631"/>
<evidence type="ECO:0000256" key="3">
    <source>
        <dbReference type="ARBA" id="ARBA00022475"/>
    </source>
</evidence>
<organism evidence="10 12">
    <name type="scientific">Legionella feeleii</name>
    <dbReference type="NCBI Taxonomy" id="453"/>
    <lineage>
        <taxon>Bacteria</taxon>
        <taxon>Pseudomonadati</taxon>
        <taxon>Pseudomonadota</taxon>
        <taxon>Gammaproteobacteria</taxon>
        <taxon>Legionellales</taxon>
        <taxon>Legionellaceae</taxon>
        <taxon>Legionella</taxon>
    </lineage>
</organism>
<evidence type="ECO:0000256" key="8">
    <source>
        <dbReference type="ARBA" id="ARBA00034708"/>
    </source>
</evidence>
<feature type="transmembrane region" description="Helical" evidence="9">
    <location>
        <begin position="35"/>
        <end position="56"/>
    </location>
</feature>
<keyword evidence="6" id="KW-0406">Ion transport</keyword>
<gene>
    <name evidence="10" type="ORF">Lfee_1631</name>
    <name evidence="11" type="ORF">NCTC12022_01342</name>
</gene>
<sequence>MKDNKRIVNKYEYPDFLASALAIHGSVTPKVLKQVFVVTLYACFISLLSLCIPWLAIPISPFEYAGLVMGLILVFRINAGYDRWWEARKLWGTVVNNSRNLAIIINNYVPSTEKHTIQQLMGYIAAIPYLMKNNLRMDESVKEVQHLVSPTTLVELSKISHKPNFISSKVAGLLSLLLKENKMNEFSFLKAEECRETLIDCQGACERILKTPMPFVMAIKSRRFILLFLLILPIALVDYSIVINPLVTALVAYALFSLDQIGIELQNPFSPERLSHLPLGDICRGIEMNVMEIYKSNGELGLPSNAQKINKPENLYQSKKARDFQTND</sequence>
<comment type="similarity">
    <text evidence="8">Belongs to the anion channel-forming bestrophin (TC 1.A.46) family.</text>
</comment>
<dbReference type="RefSeq" id="WP_082646610.1">
    <property type="nucleotide sequence ID" value="NZ_CAAAHT010000003.1"/>
</dbReference>